<feature type="region of interest" description="Disordered" evidence="1">
    <location>
        <begin position="33"/>
        <end position="71"/>
    </location>
</feature>
<reference evidence="2 3" key="1">
    <citation type="journal article" date="2024" name="Nat. Commun.">
        <title>Phylogenomics reveals the evolutionary origins of lichenization in chlorophyte algae.</title>
        <authorList>
            <person name="Puginier C."/>
            <person name="Libourel C."/>
            <person name="Otte J."/>
            <person name="Skaloud P."/>
            <person name="Haon M."/>
            <person name="Grisel S."/>
            <person name="Petersen M."/>
            <person name="Berrin J.G."/>
            <person name="Delaux P.M."/>
            <person name="Dal Grande F."/>
            <person name="Keller J."/>
        </authorList>
    </citation>
    <scope>NUCLEOTIDE SEQUENCE [LARGE SCALE GENOMIC DNA]</scope>
    <source>
        <strain evidence="2 3">SAG 245.80</strain>
    </source>
</reference>
<dbReference type="Proteomes" id="UP001445335">
    <property type="component" value="Unassembled WGS sequence"/>
</dbReference>
<feature type="compositionally biased region" description="Gly residues" evidence="1">
    <location>
        <begin position="58"/>
        <end position="68"/>
    </location>
</feature>
<protein>
    <submittedName>
        <fullName evidence="2">Uncharacterized protein</fullName>
    </submittedName>
</protein>
<accession>A0AAW1RNN0</accession>
<sequence>MSSACSLGDARDMAMLADFLSASEDSAPLPLDSWIDGVPAGPSQQPASHAGHLPAWAGGAGGAGGTGGAAAQSMLPRECVLDTLGLQPEPGMEDSCAELRMASA</sequence>
<evidence type="ECO:0000256" key="1">
    <source>
        <dbReference type="SAM" id="MobiDB-lite"/>
    </source>
</evidence>
<comment type="caution">
    <text evidence="2">The sequence shown here is derived from an EMBL/GenBank/DDBJ whole genome shotgun (WGS) entry which is preliminary data.</text>
</comment>
<proteinExistence type="predicted"/>
<evidence type="ECO:0000313" key="3">
    <source>
        <dbReference type="Proteomes" id="UP001445335"/>
    </source>
</evidence>
<dbReference type="EMBL" id="JALJOU010000031">
    <property type="protein sequence ID" value="KAK9834872.1"/>
    <property type="molecule type" value="Genomic_DNA"/>
</dbReference>
<dbReference type="AlphaFoldDB" id="A0AAW1RNN0"/>
<keyword evidence="3" id="KW-1185">Reference proteome</keyword>
<name>A0AAW1RNN0_9CHLO</name>
<gene>
    <name evidence="2" type="ORF">WJX81_005611</name>
</gene>
<evidence type="ECO:0000313" key="2">
    <source>
        <dbReference type="EMBL" id="KAK9834872.1"/>
    </source>
</evidence>
<organism evidence="2 3">
    <name type="scientific">Elliptochloris bilobata</name>
    <dbReference type="NCBI Taxonomy" id="381761"/>
    <lineage>
        <taxon>Eukaryota</taxon>
        <taxon>Viridiplantae</taxon>
        <taxon>Chlorophyta</taxon>
        <taxon>core chlorophytes</taxon>
        <taxon>Trebouxiophyceae</taxon>
        <taxon>Trebouxiophyceae incertae sedis</taxon>
        <taxon>Elliptochloris clade</taxon>
        <taxon>Elliptochloris</taxon>
    </lineage>
</organism>